<evidence type="ECO:0000313" key="2">
    <source>
        <dbReference type="Proteomes" id="UP001211987"/>
    </source>
</evidence>
<sequence>MANNKIINVDLLNDFAKKMWGKISTKLSSKVDTTTTVNGKPLSGNITINATDVQAIPASQKGAANGVAGLGEDGKVPASQLPSYVDDVVEGYLHTDGAFYKEAEHTTKITAESDKIYVDIATNKTYRWSGSAYVGIGSDLALGETASTAYAGNKGKANADEIAKIKNGSTVVPKATDAATVSGHTVATNVPENAKFTDTVYTPEYATTSDIDEIITAVFG</sequence>
<proteinExistence type="predicted"/>
<dbReference type="AlphaFoldDB" id="A0AB35IP58"/>
<dbReference type="EMBL" id="JAQLKE010000027">
    <property type="protein sequence ID" value="MDB7084970.1"/>
    <property type="molecule type" value="Genomic_DNA"/>
</dbReference>
<dbReference type="Proteomes" id="UP001211987">
    <property type="component" value="Unassembled WGS sequence"/>
</dbReference>
<reference evidence="1" key="1">
    <citation type="submission" date="2023-01" db="EMBL/GenBank/DDBJ databases">
        <title>Human gut microbiome strain richness.</title>
        <authorList>
            <person name="Chen-Liaw A."/>
        </authorList>
    </citation>
    <scope>NUCLEOTIDE SEQUENCE</scope>
    <source>
        <strain evidence="1">1001217st2_G6_1001217B_191108</strain>
    </source>
</reference>
<organism evidence="1 2">
    <name type="scientific">Thomasclavelia ramosa</name>
    <dbReference type="NCBI Taxonomy" id="1547"/>
    <lineage>
        <taxon>Bacteria</taxon>
        <taxon>Bacillati</taxon>
        <taxon>Bacillota</taxon>
        <taxon>Erysipelotrichia</taxon>
        <taxon>Erysipelotrichales</taxon>
        <taxon>Coprobacillaceae</taxon>
        <taxon>Thomasclavelia</taxon>
    </lineage>
</organism>
<protein>
    <submittedName>
        <fullName evidence="1">Uncharacterized protein</fullName>
    </submittedName>
</protein>
<dbReference type="RefSeq" id="WP_118249234.1">
    <property type="nucleotide sequence ID" value="NZ_CAXMZC010000001.1"/>
</dbReference>
<name>A0AB35IP58_9FIRM</name>
<evidence type="ECO:0000313" key="1">
    <source>
        <dbReference type="EMBL" id="MDB7084970.1"/>
    </source>
</evidence>
<gene>
    <name evidence="1" type="ORF">PM738_14265</name>
</gene>
<comment type="caution">
    <text evidence="1">The sequence shown here is derived from an EMBL/GenBank/DDBJ whole genome shotgun (WGS) entry which is preliminary data.</text>
</comment>
<accession>A0AB35IP58</accession>